<comment type="caution">
    <text evidence="1">The sequence shown here is derived from an EMBL/GenBank/DDBJ whole genome shotgun (WGS) entry which is preliminary data.</text>
</comment>
<reference evidence="1" key="1">
    <citation type="submission" date="2020-10" db="EMBL/GenBank/DDBJ databases">
        <authorList>
            <person name="Han B."/>
            <person name="Lu T."/>
            <person name="Zhao Q."/>
            <person name="Huang X."/>
            <person name="Zhao Y."/>
        </authorList>
    </citation>
    <scope>NUCLEOTIDE SEQUENCE</scope>
</reference>
<dbReference type="Proteomes" id="UP000604825">
    <property type="component" value="Unassembled WGS sequence"/>
</dbReference>
<dbReference type="OrthoDB" id="1923469at2759"/>
<dbReference type="AlphaFoldDB" id="A0A811PTB6"/>
<accession>A0A811PTB6</accession>
<keyword evidence="2" id="KW-1185">Reference proteome</keyword>
<proteinExistence type="predicted"/>
<dbReference type="PANTHER" id="PTHR33390:SF1">
    <property type="entry name" value="STRESS UP-REGULATED NOD 19 PROTEIN"/>
    <property type="match status" value="1"/>
</dbReference>
<organism evidence="1 2">
    <name type="scientific">Miscanthus lutarioriparius</name>
    <dbReference type="NCBI Taxonomy" id="422564"/>
    <lineage>
        <taxon>Eukaryota</taxon>
        <taxon>Viridiplantae</taxon>
        <taxon>Streptophyta</taxon>
        <taxon>Embryophyta</taxon>
        <taxon>Tracheophyta</taxon>
        <taxon>Spermatophyta</taxon>
        <taxon>Magnoliopsida</taxon>
        <taxon>Liliopsida</taxon>
        <taxon>Poales</taxon>
        <taxon>Poaceae</taxon>
        <taxon>PACMAD clade</taxon>
        <taxon>Panicoideae</taxon>
        <taxon>Andropogonodae</taxon>
        <taxon>Andropogoneae</taxon>
        <taxon>Saccharinae</taxon>
        <taxon>Miscanthus</taxon>
    </lineage>
</organism>
<dbReference type="EMBL" id="CAJGYO010000007">
    <property type="protein sequence ID" value="CAD6245820.1"/>
    <property type="molecule type" value="Genomic_DNA"/>
</dbReference>
<evidence type="ECO:0000313" key="1">
    <source>
        <dbReference type="EMBL" id="CAD6245820.1"/>
    </source>
</evidence>
<dbReference type="PANTHER" id="PTHR33390">
    <property type="entry name" value="STRESS UP-REGULATED NOD 19 PROTEIN"/>
    <property type="match status" value="1"/>
</dbReference>
<protein>
    <submittedName>
        <fullName evidence="1">Uncharacterized protein</fullName>
    </submittedName>
</protein>
<sequence length="478" mass="51165">MIDLLHNAVGLLLHDAIACSFLNDTVALLLLLHDAVVLVLLNDAVNLLLLHDADALVLLSGVVALLLLGLHSFSTSNGGGEQATCTTTCLLLRTASGTLRTAPALGSMRTNYGVKAGVMKRAGETRRWMGAGAAGTPLPSSKALDVRGGGGGRLLKSATFLSPPFFLRPGSVANKYYHDISFPRGHVAVKSFKGEVVDERGAPVPLHETYVHHWVVRPYYAAENATARPATILKQNAGVCEGDTHGQYFGLGSETRRTATWLPDPYAVEAGDPAAPPEGYVERWMLNVHAIDTRGTVDKVACTECRCDLYNVTVDEHGRGILGDYAGGLRCCYDQPRCKVEEGFAGGEARKLFFRAMPVGCMVEYDVEECSATEKRAKSDCVHVKETKQDGRLLCKSTPIYGGGVEAGDEAGYIVGMTTCYPKPGTVRVRDGEVPTVVSNYSSERRHTGVMGLFAVLVADRPEQQPAAPSSSVSSNLL</sequence>
<name>A0A811PTB6_9POAL</name>
<dbReference type="InterPro" id="IPR011692">
    <property type="entry name" value="Stress_up-reg_Nod19"/>
</dbReference>
<dbReference type="Pfam" id="PF07712">
    <property type="entry name" value="SURNod19"/>
    <property type="match status" value="2"/>
</dbReference>
<gene>
    <name evidence="1" type="ORF">NCGR_LOCUS30105</name>
</gene>
<evidence type="ECO:0000313" key="2">
    <source>
        <dbReference type="Proteomes" id="UP000604825"/>
    </source>
</evidence>